<name>A0A402AZR7_9CHLR</name>
<dbReference type="EMBL" id="BIFT01000001">
    <property type="protein sequence ID" value="GCE24563.1"/>
    <property type="molecule type" value="Genomic_DNA"/>
</dbReference>
<proteinExistence type="predicted"/>
<dbReference type="RefSeq" id="WP_126625261.1">
    <property type="nucleotide sequence ID" value="NZ_BIFT01000001.1"/>
</dbReference>
<evidence type="ECO:0000313" key="2">
    <source>
        <dbReference type="Proteomes" id="UP000287171"/>
    </source>
</evidence>
<sequence length="126" mass="14778">MTLVIPCTERFIEALEGFNKAERISVVKKVRLFVTNPTSKSLKVHRYAALDNVWEFYVDRRMRVLFERFEGQLHLNDVGFHAILQKACRYRYNSYTHVLHLDENVSYYATSQSSLASLEEARVALF</sequence>
<keyword evidence="2" id="KW-1185">Reference proteome</keyword>
<dbReference type="Proteomes" id="UP000287171">
    <property type="component" value="Unassembled WGS sequence"/>
</dbReference>
<protein>
    <submittedName>
        <fullName evidence="1">Uncharacterized protein</fullName>
    </submittedName>
</protein>
<evidence type="ECO:0000313" key="1">
    <source>
        <dbReference type="EMBL" id="GCE24563.1"/>
    </source>
</evidence>
<dbReference type="AlphaFoldDB" id="A0A402AZR7"/>
<accession>A0A402AZR7</accession>
<gene>
    <name evidence="1" type="ORF">KDA_00470</name>
</gene>
<reference evidence="2" key="1">
    <citation type="submission" date="2018-12" db="EMBL/GenBank/DDBJ databases">
        <title>Tengunoibacter tsumagoiensis gen. nov., sp. nov., Dictyobacter kobayashii sp. nov., D. alpinus sp. nov., and D. joshuensis sp. nov. and description of Dictyobacteraceae fam. nov. within the order Ktedonobacterales isolated from Tengu-no-mugimeshi.</title>
        <authorList>
            <person name="Wang C.M."/>
            <person name="Zheng Y."/>
            <person name="Sakai Y."/>
            <person name="Toyoda A."/>
            <person name="Minakuchi Y."/>
            <person name="Abe K."/>
            <person name="Yokota A."/>
            <person name="Yabe S."/>
        </authorList>
    </citation>
    <scope>NUCLEOTIDE SEQUENCE [LARGE SCALE GENOMIC DNA]</scope>
    <source>
        <strain evidence="2">Uno16</strain>
    </source>
</reference>
<dbReference type="OrthoDB" id="5521312at2"/>
<organism evidence="1 2">
    <name type="scientific">Dictyobacter alpinus</name>
    <dbReference type="NCBI Taxonomy" id="2014873"/>
    <lineage>
        <taxon>Bacteria</taxon>
        <taxon>Bacillati</taxon>
        <taxon>Chloroflexota</taxon>
        <taxon>Ktedonobacteria</taxon>
        <taxon>Ktedonobacterales</taxon>
        <taxon>Dictyobacteraceae</taxon>
        <taxon>Dictyobacter</taxon>
    </lineage>
</organism>
<comment type="caution">
    <text evidence="1">The sequence shown here is derived from an EMBL/GenBank/DDBJ whole genome shotgun (WGS) entry which is preliminary data.</text>
</comment>